<name>A0A8H7IYR8_9PLEO</name>
<proteinExistence type="predicted"/>
<dbReference type="InterPro" id="IPR056575">
    <property type="entry name" value="WH_MCM3_C"/>
</dbReference>
<evidence type="ECO:0000313" key="4">
    <source>
        <dbReference type="Proteomes" id="UP000651452"/>
    </source>
</evidence>
<protein>
    <recommendedName>
        <fullName evidence="2">MCM3-like winged helix domain-containing protein</fullName>
    </recommendedName>
</protein>
<feature type="compositionally biased region" description="Basic and acidic residues" evidence="1">
    <location>
        <begin position="280"/>
        <end position="289"/>
    </location>
</feature>
<feature type="region of interest" description="Disordered" evidence="1">
    <location>
        <begin position="350"/>
        <end position="426"/>
    </location>
</feature>
<dbReference type="Proteomes" id="UP000651452">
    <property type="component" value="Unassembled WGS sequence"/>
</dbReference>
<feature type="compositionally biased region" description="Low complexity" evidence="1">
    <location>
        <begin position="243"/>
        <end position="255"/>
    </location>
</feature>
<evidence type="ECO:0000313" key="3">
    <source>
        <dbReference type="EMBL" id="KAF9694021.1"/>
    </source>
</evidence>
<comment type="caution">
    <text evidence="3">The sequence shown here is derived from an EMBL/GenBank/DDBJ whole genome shotgun (WGS) entry which is preliminary data.</text>
</comment>
<organism evidence="3 4">
    <name type="scientific">Ascochyta lentis</name>
    <dbReference type="NCBI Taxonomy" id="205686"/>
    <lineage>
        <taxon>Eukaryota</taxon>
        <taxon>Fungi</taxon>
        <taxon>Dikarya</taxon>
        <taxon>Ascomycota</taxon>
        <taxon>Pezizomycotina</taxon>
        <taxon>Dothideomycetes</taxon>
        <taxon>Pleosporomycetidae</taxon>
        <taxon>Pleosporales</taxon>
        <taxon>Pleosporineae</taxon>
        <taxon>Didymellaceae</taxon>
        <taxon>Ascochyta</taxon>
    </lineage>
</organism>
<feature type="region of interest" description="Disordered" evidence="1">
    <location>
        <begin position="276"/>
        <end position="333"/>
    </location>
</feature>
<dbReference type="OrthoDB" id="3792507at2759"/>
<feature type="region of interest" description="Disordered" evidence="1">
    <location>
        <begin position="227"/>
        <end position="260"/>
    </location>
</feature>
<dbReference type="AlphaFoldDB" id="A0A8H7IYR8"/>
<feature type="compositionally biased region" description="Polar residues" evidence="1">
    <location>
        <begin position="389"/>
        <end position="404"/>
    </location>
</feature>
<reference evidence="3" key="2">
    <citation type="submission" date="2020-09" db="EMBL/GenBank/DDBJ databases">
        <title>Reference genome assembly for Australian Ascochyta lentis isolate Al4.</title>
        <authorList>
            <person name="Lee R.C."/>
            <person name="Farfan-Caceres L.M."/>
            <person name="Debler J.W."/>
            <person name="Williams A.H."/>
            <person name="Henares B.M."/>
        </authorList>
    </citation>
    <scope>NUCLEOTIDE SEQUENCE</scope>
    <source>
        <strain evidence="3">Al4</strain>
    </source>
</reference>
<dbReference type="Pfam" id="PF23191">
    <property type="entry name" value="WHD_MCM3_C"/>
    <property type="match status" value="1"/>
</dbReference>
<keyword evidence="4" id="KW-1185">Reference proteome</keyword>
<evidence type="ECO:0000256" key="1">
    <source>
        <dbReference type="SAM" id="MobiDB-lite"/>
    </source>
</evidence>
<reference evidence="3" key="1">
    <citation type="submission" date="2018-12" db="EMBL/GenBank/DDBJ databases">
        <authorList>
            <person name="Syme R.A."/>
            <person name="Farfan-Caceres L."/>
            <person name="Lichtenzveig J."/>
        </authorList>
    </citation>
    <scope>NUCLEOTIDE SEQUENCE</scope>
    <source>
        <strain evidence="3">Al4</strain>
    </source>
</reference>
<gene>
    <name evidence="3" type="ORF">EKO04_008086</name>
</gene>
<feature type="compositionally biased region" description="Polar residues" evidence="1">
    <location>
        <begin position="196"/>
        <end position="206"/>
    </location>
</feature>
<feature type="region of interest" description="Disordered" evidence="1">
    <location>
        <begin position="1"/>
        <end position="63"/>
    </location>
</feature>
<feature type="compositionally biased region" description="Low complexity" evidence="1">
    <location>
        <begin position="17"/>
        <end position="47"/>
    </location>
</feature>
<feature type="domain" description="MCM3-like winged helix" evidence="2">
    <location>
        <begin position="540"/>
        <end position="615"/>
    </location>
</feature>
<accession>A0A8H7IYR8</accession>
<dbReference type="EMBL" id="RZGK01000014">
    <property type="protein sequence ID" value="KAF9694021.1"/>
    <property type="molecule type" value="Genomic_DNA"/>
</dbReference>
<evidence type="ECO:0000259" key="2">
    <source>
        <dbReference type="Pfam" id="PF23191"/>
    </source>
</evidence>
<sequence>MLEAPPPTQTEALINKAMAPSALTTSSSSKKATSKAARQRPSSSSSAKRSRTEGTSSSPVVIDSDDDAITSTISAPSSKRIKSYRVAKALSSCHESDTSDDEPLMRRIALRTKYIGSVTQLANNFKSSSPLGAIASGNSARFNLGYTDPLDAKIQEGDEAELSKTLSAKGSVYGKKTNLTTAFQSASGGAKPLPSSHLSATNSSGQRKVPRSGLAFTKMRLQNTSNLGLSFGKSETGGDTHRSSSISRNVSGGSNKSDTSFEELQVIQSIEVPEDYGMADADHPGGFDIHEDDDGDKSDEESDGTLVADSEDEYAASPTAARQSRIGKENLAPPTLRTGRILATFLHESTQSAGVRVHEAEQEPNVPRAMPPTPATEVIDLTGDEPVLTDTTAPASTSNDQGSSLADRLFPKSPTPPPPSERPETTAAREAAFLGGFRIQWWAGGLSFRAATSHVNAALHPRIPPFSDKEGKSRLLALCTKDKLAIRHGLVYHPDCDPGPDTPQQTPTIPRQGAYVSPAEKVLQECRKAEALLYRSPHGKISEGRFRIFDLKLHSAVKMEKTLFQDELELVDRCVTVLNEWMHENAVFSENEVRAAFASLAKQGKVRFEGDVVALLSLD</sequence>
<feature type="compositionally biased region" description="Acidic residues" evidence="1">
    <location>
        <begin position="290"/>
        <end position="314"/>
    </location>
</feature>
<feature type="region of interest" description="Disordered" evidence="1">
    <location>
        <begin position="185"/>
        <end position="210"/>
    </location>
</feature>